<dbReference type="PROSITE" id="PS50048">
    <property type="entry name" value="ZN2_CY6_FUNGAL_2"/>
    <property type="match status" value="1"/>
</dbReference>
<dbReference type="Gene3D" id="4.10.240.10">
    <property type="entry name" value="Zn(2)-C6 fungal-type DNA-binding domain"/>
    <property type="match status" value="1"/>
</dbReference>
<organism evidence="10 11">
    <name type="scientific">Lentithecium fluviatile CBS 122367</name>
    <dbReference type="NCBI Taxonomy" id="1168545"/>
    <lineage>
        <taxon>Eukaryota</taxon>
        <taxon>Fungi</taxon>
        <taxon>Dikarya</taxon>
        <taxon>Ascomycota</taxon>
        <taxon>Pezizomycotina</taxon>
        <taxon>Dothideomycetes</taxon>
        <taxon>Pleosporomycetidae</taxon>
        <taxon>Pleosporales</taxon>
        <taxon>Massarineae</taxon>
        <taxon>Lentitheciaceae</taxon>
        <taxon>Lentithecium</taxon>
    </lineage>
</organism>
<dbReference type="CDD" id="cd00067">
    <property type="entry name" value="GAL4"/>
    <property type="match status" value="1"/>
</dbReference>
<evidence type="ECO:0000256" key="1">
    <source>
        <dbReference type="ARBA" id="ARBA00004123"/>
    </source>
</evidence>
<proteinExistence type="predicted"/>
<sequence>MTWQAMSSASSTTRVLDLEALIQSLPACKRCRDCRRGCDTLLPKCKQCTKAGADCIFYDHGRNEYLPRSYIAGLVDHVRRLTARTDPSPAASGGPPQEPSGSAPVKAESVVSDANPHFDHHFAYAGDSYRYLGSESCLVKSPRLAAASEQIPFEDDDDDVWHLSFRQSRAKEYELIEVYLESIQPLYPILDLSARYLSQELPADLTDSERFHLNMVYAIACHVMPSVAHKKTPLHPNVNPSSQLSLQQKHAAKYQIIAASQHANAMEYLEAATSESSIDTLRSVLLLAIYSLFDPKNGNIGQQMALATRLALMLESQIDTQDLGSNDAETMRNMHSTIFSIENEIASTLDRPATFPEPHWELCFGSPQTRPADYLCSLYRLQHRFRKGDFAAKEAVKKFLPPLDEQSRLIPGLRMALHQTHMLLNPCWGTAWYVLEAVVSLGSIHIFPTPHWVYRAGALLIEYLPDIYPENLIHLYANALVVLALSSCKWPSSAALSASLSDLMLKTKAKHRPDWAGKLTLFDLSL</sequence>
<dbReference type="InterPro" id="IPR052202">
    <property type="entry name" value="Yeast_MetPath_Reg"/>
</dbReference>
<evidence type="ECO:0000256" key="8">
    <source>
        <dbReference type="SAM" id="MobiDB-lite"/>
    </source>
</evidence>
<gene>
    <name evidence="10" type="ORF">K458DRAFT_317698</name>
</gene>
<dbReference type="Pfam" id="PF00172">
    <property type="entry name" value="Zn_clus"/>
    <property type="match status" value="1"/>
</dbReference>
<keyword evidence="2" id="KW-0479">Metal-binding</keyword>
<keyword evidence="11" id="KW-1185">Reference proteome</keyword>
<dbReference type="InterPro" id="IPR007219">
    <property type="entry name" value="XnlR_reg_dom"/>
</dbReference>
<evidence type="ECO:0000256" key="5">
    <source>
        <dbReference type="ARBA" id="ARBA00023125"/>
    </source>
</evidence>
<evidence type="ECO:0000256" key="6">
    <source>
        <dbReference type="ARBA" id="ARBA00023163"/>
    </source>
</evidence>
<dbReference type="OrthoDB" id="25921at2759"/>
<keyword evidence="4" id="KW-0805">Transcription regulation</keyword>
<dbReference type="GO" id="GO:0008270">
    <property type="term" value="F:zinc ion binding"/>
    <property type="evidence" value="ECO:0007669"/>
    <property type="project" value="InterPro"/>
</dbReference>
<evidence type="ECO:0000256" key="4">
    <source>
        <dbReference type="ARBA" id="ARBA00023015"/>
    </source>
</evidence>
<keyword evidence="5" id="KW-0238">DNA-binding</keyword>
<comment type="subcellular location">
    <subcellularLocation>
        <location evidence="1">Nucleus</location>
    </subcellularLocation>
</comment>
<reference evidence="10" key="1">
    <citation type="journal article" date="2020" name="Stud. Mycol.">
        <title>101 Dothideomycetes genomes: a test case for predicting lifestyles and emergence of pathogens.</title>
        <authorList>
            <person name="Haridas S."/>
            <person name="Albert R."/>
            <person name="Binder M."/>
            <person name="Bloem J."/>
            <person name="Labutti K."/>
            <person name="Salamov A."/>
            <person name="Andreopoulos B."/>
            <person name="Baker S."/>
            <person name="Barry K."/>
            <person name="Bills G."/>
            <person name="Bluhm B."/>
            <person name="Cannon C."/>
            <person name="Castanera R."/>
            <person name="Culley D."/>
            <person name="Daum C."/>
            <person name="Ezra D."/>
            <person name="Gonzalez J."/>
            <person name="Henrissat B."/>
            <person name="Kuo A."/>
            <person name="Liang C."/>
            <person name="Lipzen A."/>
            <person name="Lutzoni F."/>
            <person name="Magnuson J."/>
            <person name="Mondo S."/>
            <person name="Nolan M."/>
            <person name="Ohm R."/>
            <person name="Pangilinan J."/>
            <person name="Park H.-J."/>
            <person name="Ramirez L."/>
            <person name="Alfaro M."/>
            <person name="Sun H."/>
            <person name="Tritt A."/>
            <person name="Yoshinaga Y."/>
            <person name="Zwiers L.-H."/>
            <person name="Turgeon B."/>
            <person name="Goodwin S."/>
            <person name="Spatafora J."/>
            <person name="Crous P."/>
            <person name="Grigoriev I."/>
        </authorList>
    </citation>
    <scope>NUCLEOTIDE SEQUENCE</scope>
    <source>
        <strain evidence="10">CBS 122367</strain>
    </source>
</reference>
<dbReference type="GO" id="GO:0006351">
    <property type="term" value="P:DNA-templated transcription"/>
    <property type="evidence" value="ECO:0007669"/>
    <property type="project" value="InterPro"/>
</dbReference>
<evidence type="ECO:0000313" key="10">
    <source>
        <dbReference type="EMBL" id="KAF2678148.1"/>
    </source>
</evidence>
<dbReference type="InterPro" id="IPR036864">
    <property type="entry name" value="Zn2-C6_fun-type_DNA-bd_sf"/>
</dbReference>
<dbReference type="PROSITE" id="PS00463">
    <property type="entry name" value="ZN2_CY6_FUNGAL_1"/>
    <property type="match status" value="1"/>
</dbReference>
<feature type="domain" description="Zn(2)-C6 fungal-type" evidence="9">
    <location>
        <begin position="27"/>
        <end position="57"/>
    </location>
</feature>
<accession>A0A6G1IJ81</accession>
<evidence type="ECO:0000256" key="2">
    <source>
        <dbReference type="ARBA" id="ARBA00022723"/>
    </source>
</evidence>
<evidence type="ECO:0000313" key="11">
    <source>
        <dbReference type="Proteomes" id="UP000799291"/>
    </source>
</evidence>
<dbReference type="GO" id="GO:0043565">
    <property type="term" value="F:sequence-specific DNA binding"/>
    <property type="evidence" value="ECO:0007669"/>
    <property type="project" value="TreeGrafter"/>
</dbReference>
<feature type="region of interest" description="Disordered" evidence="8">
    <location>
        <begin position="84"/>
        <end position="109"/>
    </location>
</feature>
<dbReference type="Proteomes" id="UP000799291">
    <property type="component" value="Unassembled WGS sequence"/>
</dbReference>
<dbReference type="SUPFAM" id="SSF57701">
    <property type="entry name" value="Zn2/Cys6 DNA-binding domain"/>
    <property type="match status" value="1"/>
</dbReference>
<dbReference type="CDD" id="cd12148">
    <property type="entry name" value="fungal_TF_MHR"/>
    <property type="match status" value="1"/>
</dbReference>
<dbReference type="EMBL" id="MU005614">
    <property type="protein sequence ID" value="KAF2678148.1"/>
    <property type="molecule type" value="Genomic_DNA"/>
</dbReference>
<dbReference type="GO" id="GO:0000981">
    <property type="term" value="F:DNA-binding transcription factor activity, RNA polymerase II-specific"/>
    <property type="evidence" value="ECO:0007669"/>
    <property type="project" value="InterPro"/>
</dbReference>
<dbReference type="PANTHER" id="PTHR47782:SF8">
    <property type="entry name" value="ZN(II)2CYS6 TRANSCRIPTION FACTOR (EUROFUNG)"/>
    <property type="match status" value="1"/>
</dbReference>
<dbReference type="AlphaFoldDB" id="A0A6G1IJ81"/>
<protein>
    <recommendedName>
        <fullName evidence="9">Zn(2)-C6 fungal-type domain-containing protein</fullName>
    </recommendedName>
</protein>
<dbReference type="GO" id="GO:0005634">
    <property type="term" value="C:nucleus"/>
    <property type="evidence" value="ECO:0007669"/>
    <property type="project" value="UniProtKB-SubCell"/>
</dbReference>
<keyword evidence="7" id="KW-0539">Nucleus</keyword>
<keyword evidence="6" id="KW-0804">Transcription</keyword>
<dbReference type="InterPro" id="IPR001138">
    <property type="entry name" value="Zn2Cys6_DnaBD"/>
</dbReference>
<keyword evidence="3" id="KW-0862">Zinc</keyword>
<dbReference type="Pfam" id="PF04082">
    <property type="entry name" value="Fungal_trans"/>
    <property type="match status" value="1"/>
</dbReference>
<dbReference type="GO" id="GO:0045944">
    <property type="term" value="P:positive regulation of transcription by RNA polymerase II"/>
    <property type="evidence" value="ECO:0007669"/>
    <property type="project" value="TreeGrafter"/>
</dbReference>
<name>A0A6G1IJ81_9PLEO</name>
<evidence type="ECO:0000256" key="7">
    <source>
        <dbReference type="ARBA" id="ARBA00023242"/>
    </source>
</evidence>
<dbReference type="SMART" id="SM00066">
    <property type="entry name" value="GAL4"/>
    <property type="match status" value="1"/>
</dbReference>
<dbReference type="PANTHER" id="PTHR47782">
    <property type="entry name" value="ZN(II)2CYS6 TRANSCRIPTION FACTOR (EUROFUNG)-RELATED"/>
    <property type="match status" value="1"/>
</dbReference>
<evidence type="ECO:0000256" key="3">
    <source>
        <dbReference type="ARBA" id="ARBA00022833"/>
    </source>
</evidence>
<evidence type="ECO:0000259" key="9">
    <source>
        <dbReference type="PROSITE" id="PS50048"/>
    </source>
</evidence>